<keyword evidence="3 6" id="KW-0238">DNA-binding</keyword>
<dbReference type="InterPro" id="IPR036388">
    <property type="entry name" value="WH-like_DNA-bd_sf"/>
</dbReference>
<evidence type="ECO:0000313" key="6">
    <source>
        <dbReference type="EMBL" id="SJZ82189.1"/>
    </source>
</evidence>
<dbReference type="InterPro" id="IPR000847">
    <property type="entry name" value="LysR_HTH_N"/>
</dbReference>
<dbReference type="PANTHER" id="PTHR30579:SF7">
    <property type="entry name" value="HTH-TYPE TRANSCRIPTIONAL REGULATOR LRHA-RELATED"/>
    <property type="match status" value="1"/>
</dbReference>
<evidence type="ECO:0000256" key="3">
    <source>
        <dbReference type="ARBA" id="ARBA00023125"/>
    </source>
</evidence>
<protein>
    <submittedName>
        <fullName evidence="6">DNA-binding transcriptional regulator, LysR family</fullName>
    </submittedName>
</protein>
<dbReference type="InterPro" id="IPR005119">
    <property type="entry name" value="LysR_subst-bd"/>
</dbReference>
<dbReference type="GO" id="GO:0003700">
    <property type="term" value="F:DNA-binding transcription factor activity"/>
    <property type="evidence" value="ECO:0007669"/>
    <property type="project" value="InterPro"/>
</dbReference>
<proteinExistence type="inferred from homology"/>
<dbReference type="RefSeq" id="WP_085934118.1">
    <property type="nucleotide sequence ID" value="NZ_FUWJ01000002.1"/>
</dbReference>
<dbReference type="PROSITE" id="PS50931">
    <property type="entry name" value="HTH_LYSR"/>
    <property type="match status" value="1"/>
</dbReference>
<dbReference type="InterPro" id="IPR036390">
    <property type="entry name" value="WH_DNA-bd_sf"/>
</dbReference>
<keyword evidence="4" id="KW-0804">Transcription</keyword>
<dbReference type="PANTHER" id="PTHR30579">
    <property type="entry name" value="TRANSCRIPTIONAL REGULATOR"/>
    <property type="match status" value="1"/>
</dbReference>
<evidence type="ECO:0000256" key="4">
    <source>
        <dbReference type="ARBA" id="ARBA00023163"/>
    </source>
</evidence>
<keyword evidence="2" id="KW-0805">Transcription regulation</keyword>
<comment type="similarity">
    <text evidence="1">Belongs to the LysR transcriptional regulatory family.</text>
</comment>
<dbReference type="FunFam" id="1.10.10.10:FF:000001">
    <property type="entry name" value="LysR family transcriptional regulator"/>
    <property type="match status" value="1"/>
</dbReference>
<dbReference type="Gene3D" id="3.40.190.10">
    <property type="entry name" value="Periplasmic binding protein-like II"/>
    <property type="match status" value="2"/>
</dbReference>
<evidence type="ECO:0000256" key="2">
    <source>
        <dbReference type="ARBA" id="ARBA00023015"/>
    </source>
</evidence>
<dbReference type="InterPro" id="IPR050176">
    <property type="entry name" value="LTTR"/>
</dbReference>
<dbReference type="Gene3D" id="1.10.10.10">
    <property type="entry name" value="Winged helix-like DNA-binding domain superfamily/Winged helix DNA-binding domain"/>
    <property type="match status" value="1"/>
</dbReference>
<dbReference type="STRING" id="225324.SAMN02745126_02430"/>
<dbReference type="Pfam" id="PF03466">
    <property type="entry name" value="LysR_substrate"/>
    <property type="match status" value="1"/>
</dbReference>
<evidence type="ECO:0000259" key="5">
    <source>
        <dbReference type="PROSITE" id="PS50931"/>
    </source>
</evidence>
<dbReference type="GO" id="GO:0003677">
    <property type="term" value="F:DNA binding"/>
    <property type="evidence" value="ECO:0007669"/>
    <property type="project" value="UniProtKB-KW"/>
</dbReference>
<dbReference type="OrthoDB" id="9789529at2"/>
<dbReference type="Pfam" id="PF00126">
    <property type="entry name" value="HTH_1"/>
    <property type="match status" value="1"/>
</dbReference>
<name>A0A1T4NSC3_9HYPH</name>
<organism evidence="6 7">
    <name type="scientific">Enhydrobacter aerosaccus</name>
    <dbReference type="NCBI Taxonomy" id="225324"/>
    <lineage>
        <taxon>Bacteria</taxon>
        <taxon>Pseudomonadati</taxon>
        <taxon>Pseudomonadota</taxon>
        <taxon>Alphaproteobacteria</taxon>
        <taxon>Hyphomicrobiales</taxon>
        <taxon>Enhydrobacter</taxon>
    </lineage>
</organism>
<gene>
    <name evidence="6" type="ORF">SAMN02745126_02430</name>
</gene>
<sequence length="286" mass="31498">MFEPTQLRSFLAVAQTRSFTQAAERLGLQQSTVSQHVRKLEDETGRRLFRRDTHSVATTPDGDAMVEFAQSILDANERAQSYFAGSQLRGRLRFGTSEDFVLSQLPEVLHAFVRAHPLVDLELTVALSGRLNQLLERGELDLICGKRRRGDERGQIVWRDRLIWAAGKEYRLDVSAPVPLILYPPPSITRETALAVLERAARPWRMVCVSGSLSGLRAAALAGLGVTPITRGLMPSGLVDLEKPHDLPDLGAIEFVLKGSTRRGPAAKLAEAILASGNRLQSSWQG</sequence>
<dbReference type="PRINTS" id="PR00039">
    <property type="entry name" value="HTHLYSR"/>
</dbReference>
<evidence type="ECO:0000256" key="1">
    <source>
        <dbReference type="ARBA" id="ARBA00009437"/>
    </source>
</evidence>
<keyword evidence="7" id="KW-1185">Reference proteome</keyword>
<accession>A0A1T4NSC3</accession>
<dbReference type="SUPFAM" id="SSF53850">
    <property type="entry name" value="Periplasmic binding protein-like II"/>
    <property type="match status" value="1"/>
</dbReference>
<reference evidence="7" key="1">
    <citation type="submission" date="2017-02" db="EMBL/GenBank/DDBJ databases">
        <authorList>
            <person name="Varghese N."/>
            <person name="Submissions S."/>
        </authorList>
    </citation>
    <scope>NUCLEOTIDE SEQUENCE [LARGE SCALE GENOMIC DNA]</scope>
    <source>
        <strain evidence="7">ATCC 27094</strain>
    </source>
</reference>
<dbReference type="SUPFAM" id="SSF46785">
    <property type="entry name" value="Winged helix' DNA-binding domain"/>
    <property type="match status" value="1"/>
</dbReference>
<feature type="domain" description="HTH lysR-type" evidence="5">
    <location>
        <begin position="2"/>
        <end position="59"/>
    </location>
</feature>
<dbReference type="Proteomes" id="UP000190092">
    <property type="component" value="Unassembled WGS sequence"/>
</dbReference>
<dbReference type="EMBL" id="FUWJ01000002">
    <property type="protein sequence ID" value="SJZ82189.1"/>
    <property type="molecule type" value="Genomic_DNA"/>
</dbReference>
<evidence type="ECO:0000313" key="7">
    <source>
        <dbReference type="Proteomes" id="UP000190092"/>
    </source>
</evidence>
<dbReference type="AlphaFoldDB" id="A0A1T4NSC3"/>